<evidence type="ECO:0000256" key="13">
    <source>
        <dbReference type="RuleBase" id="RU364061"/>
    </source>
</evidence>
<dbReference type="PANTHER" id="PTHR24062">
    <property type="entry name" value="VOMERONASAL TYPE-1 RECEPTOR"/>
    <property type="match status" value="1"/>
</dbReference>
<dbReference type="AlphaFoldDB" id="A0A1S3G461"/>
<dbReference type="FunFam" id="1.20.1070.10:FF:000033">
    <property type="entry name" value="Vomeronasal type-1 receptor"/>
    <property type="match status" value="1"/>
</dbReference>
<evidence type="ECO:0000256" key="12">
    <source>
        <dbReference type="ARBA" id="ARBA00023224"/>
    </source>
</evidence>
<dbReference type="GeneID" id="105994191"/>
<dbReference type="FunCoup" id="A0A1S3G461">
    <property type="interactions" value="593"/>
</dbReference>
<gene>
    <name evidence="15" type="primary">LOC105994191</name>
</gene>
<reference evidence="15" key="1">
    <citation type="submission" date="2025-08" db="UniProtKB">
        <authorList>
            <consortium name="RefSeq"/>
        </authorList>
    </citation>
    <scope>IDENTIFICATION</scope>
    <source>
        <tissue evidence="15">Kidney</tissue>
    </source>
</reference>
<feature type="transmembrane region" description="Helical" evidence="13">
    <location>
        <begin position="336"/>
        <end position="356"/>
    </location>
</feature>
<dbReference type="OrthoDB" id="9606139at2759"/>
<evidence type="ECO:0000256" key="5">
    <source>
        <dbReference type="ARBA" id="ARBA00022507"/>
    </source>
</evidence>
<evidence type="ECO:0000256" key="10">
    <source>
        <dbReference type="ARBA" id="ARBA00023170"/>
    </source>
</evidence>
<protein>
    <recommendedName>
        <fullName evidence="13">Vomeronasal type-1 receptor</fullName>
    </recommendedName>
</protein>
<accession>A0A1S3G461</accession>
<evidence type="ECO:0000313" key="15">
    <source>
        <dbReference type="RefSeq" id="XP_012883074.1"/>
    </source>
</evidence>
<evidence type="ECO:0000256" key="3">
    <source>
        <dbReference type="ARBA" id="ARBA00010663"/>
    </source>
</evidence>
<name>A0A1S3G461_DIPOR</name>
<evidence type="ECO:0000256" key="4">
    <source>
        <dbReference type="ARBA" id="ARBA00022475"/>
    </source>
</evidence>
<evidence type="ECO:0000256" key="6">
    <source>
        <dbReference type="ARBA" id="ARBA00022692"/>
    </source>
</evidence>
<feature type="transmembrane region" description="Helical" evidence="13">
    <location>
        <begin position="304"/>
        <end position="330"/>
    </location>
</feature>
<dbReference type="GO" id="GO:0016503">
    <property type="term" value="F:pheromone receptor activity"/>
    <property type="evidence" value="ECO:0007669"/>
    <property type="project" value="InterPro"/>
</dbReference>
<keyword evidence="11" id="KW-0325">Glycoprotein</keyword>
<keyword evidence="12 13" id="KW-0807">Transducer</keyword>
<keyword evidence="10 13" id="KW-0675">Receptor</keyword>
<keyword evidence="8 13" id="KW-0297">G-protein coupled receptor</keyword>
<comment type="subcellular location">
    <subcellularLocation>
        <location evidence="2 13">Cell membrane</location>
        <topology evidence="2 13">Multi-pass membrane protein</topology>
    </subcellularLocation>
</comment>
<proteinExistence type="inferred from homology"/>
<evidence type="ECO:0000256" key="1">
    <source>
        <dbReference type="ARBA" id="ARBA00003878"/>
    </source>
</evidence>
<dbReference type="InParanoid" id="A0A1S3G461"/>
<dbReference type="KEGG" id="dord:105994191"/>
<dbReference type="Gene3D" id="1.20.1070.10">
    <property type="entry name" value="Rhodopsin 7-helix transmembrane proteins"/>
    <property type="match status" value="1"/>
</dbReference>
<keyword evidence="4 13" id="KW-1003">Cell membrane</keyword>
<evidence type="ECO:0000256" key="9">
    <source>
        <dbReference type="ARBA" id="ARBA00023136"/>
    </source>
</evidence>
<comment type="function">
    <text evidence="1">Putative pheromone receptor.</text>
</comment>
<evidence type="ECO:0000256" key="11">
    <source>
        <dbReference type="ARBA" id="ARBA00023180"/>
    </source>
</evidence>
<keyword evidence="5 13" id="KW-0589">Pheromone response</keyword>
<evidence type="ECO:0000256" key="7">
    <source>
        <dbReference type="ARBA" id="ARBA00022989"/>
    </source>
</evidence>
<sequence>MTSLKAYGYCSSMRQDPAANVLYVAMLSVPDVLCLGLMLWASTSMLFVLYRHKQRMQHIQTHQAADSRPGGGCLSRTDTGACVQIACVQITCAEAAYEQRGSIPPKLLGTCSKSGHLQPAHRGLLESQRLRSVPQTMVAWGWRNFFNDVQCKMVFYLHRVGRGVSISSTCSLSIFLAVSISQGHSRWAGLKGRAHKHIVSTVYLSWGVFLLVSIVNLKFMTGPKAYENMTSFKAYGYCSSVRHGPAADVVYVVMLSLPDVLCLGLMLLASTSMLFILYRHKQRMRHIQRISVSTRASLESRATIIILLLLSTFVSFYTMSCICQTCLSVIYNPSPVLHHISVFAMGCFPSLCPFLLMSGHSTPCSLLFTCTKKKKVVLP</sequence>
<dbReference type="SUPFAM" id="SSF81321">
    <property type="entry name" value="Family A G protein-coupled receptor-like"/>
    <property type="match status" value="1"/>
</dbReference>
<keyword evidence="6 13" id="KW-0812">Transmembrane</keyword>
<dbReference type="PRINTS" id="PR01534">
    <property type="entry name" value="VOMERONASL1R"/>
</dbReference>
<keyword evidence="9 13" id="KW-0472">Membrane</keyword>
<comment type="similarity">
    <text evidence="3 13">Belongs to the G-protein coupled receptor 1 family.</text>
</comment>
<organism evidence="14 15">
    <name type="scientific">Dipodomys ordii</name>
    <name type="common">Ord's kangaroo rat</name>
    <dbReference type="NCBI Taxonomy" id="10020"/>
    <lineage>
        <taxon>Eukaryota</taxon>
        <taxon>Metazoa</taxon>
        <taxon>Chordata</taxon>
        <taxon>Craniata</taxon>
        <taxon>Vertebrata</taxon>
        <taxon>Euteleostomi</taxon>
        <taxon>Mammalia</taxon>
        <taxon>Eutheria</taxon>
        <taxon>Euarchontoglires</taxon>
        <taxon>Glires</taxon>
        <taxon>Rodentia</taxon>
        <taxon>Castorimorpha</taxon>
        <taxon>Heteromyidae</taxon>
        <taxon>Dipodomyinae</taxon>
        <taxon>Dipodomys</taxon>
    </lineage>
</organism>
<dbReference type="Pfam" id="PF03402">
    <property type="entry name" value="V1R"/>
    <property type="match status" value="2"/>
</dbReference>
<feature type="transmembrane region" description="Helical" evidence="13">
    <location>
        <begin position="21"/>
        <end position="50"/>
    </location>
</feature>
<keyword evidence="7 13" id="KW-1133">Transmembrane helix</keyword>
<keyword evidence="14" id="KW-1185">Reference proteome</keyword>
<feature type="transmembrane region" description="Helical" evidence="13">
    <location>
        <begin position="198"/>
        <end position="219"/>
    </location>
</feature>
<dbReference type="GO" id="GO:0019236">
    <property type="term" value="P:response to pheromone"/>
    <property type="evidence" value="ECO:0007669"/>
    <property type="project" value="UniProtKB-KW"/>
</dbReference>
<dbReference type="Proteomes" id="UP000081671">
    <property type="component" value="Unplaced"/>
</dbReference>
<evidence type="ECO:0000256" key="2">
    <source>
        <dbReference type="ARBA" id="ARBA00004651"/>
    </source>
</evidence>
<dbReference type="InterPro" id="IPR004072">
    <property type="entry name" value="Vmron_rcpt_1"/>
</dbReference>
<dbReference type="GO" id="GO:0005886">
    <property type="term" value="C:plasma membrane"/>
    <property type="evidence" value="ECO:0007669"/>
    <property type="project" value="UniProtKB-SubCell"/>
</dbReference>
<evidence type="ECO:0000313" key="14">
    <source>
        <dbReference type="Proteomes" id="UP000081671"/>
    </source>
</evidence>
<feature type="transmembrane region" description="Helical" evidence="13">
    <location>
        <begin position="249"/>
        <end position="278"/>
    </location>
</feature>
<evidence type="ECO:0000256" key="8">
    <source>
        <dbReference type="ARBA" id="ARBA00023040"/>
    </source>
</evidence>
<dbReference type="RefSeq" id="XP_012883074.1">
    <property type="nucleotide sequence ID" value="XM_013027620.1"/>
</dbReference>